<evidence type="ECO:0000256" key="5">
    <source>
        <dbReference type="ARBA" id="ARBA00022614"/>
    </source>
</evidence>
<dbReference type="Gene3D" id="3.80.10.10">
    <property type="entry name" value="Ribonuclease Inhibitor"/>
    <property type="match status" value="1"/>
</dbReference>
<dbReference type="GO" id="GO:0005524">
    <property type="term" value="F:ATP binding"/>
    <property type="evidence" value="ECO:0007669"/>
    <property type="project" value="UniProtKB-KW"/>
</dbReference>
<dbReference type="InterPro" id="IPR058922">
    <property type="entry name" value="WHD_DRP"/>
</dbReference>
<dbReference type="InterPro" id="IPR044974">
    <property type="entry name" value="Disease_R_plants"/>
</dbReference>
<evidence type="ECO:0000256" key="10">
    <source>
        <dbReference type="ARBA" id="ARBA00022840"/>
    </source>
</evidence>
<dbReference type="Pfam" id="PF23598">
    <property type="entry name" value="LRR_14"/>
    <property type="match status" value="1"/>
</dbReference>
<name>A0A2U1QBW9_ARTAN</name>
<feature type="domain" description="NB-ARC" evidence="11">
    <location>
        <begin position="160"/>
        <end position="330"/>
    </location>
</feature>
<keyword evidence="15" id="KW-1185">Reference proteome</keyword>
<dbReference type="InterPro" id="IPR002182">
    <property type="entry name" value="NB-ARC"/>
</dbReference>
<keyword evidence="9" id="KW-0611">Plant defense</keyword>
<evidence type="ECO:0000256" key="9">
    <source>
        <dbReference type="ARBA" id="ARBA00022821"/>
    </source>
</evidence>
<dbReference type="EMBL" id="PKPP01000237">
    <property type="protein sequence ID" value="PWA95505.1"/>
    <property type="molecule type" value="Genomic_DNA"/>
</dbReference>
<evidence type="ECO:0000256" key="8">
    <source>
        <dbReference type="ARBA" id="ARBA00022741"/>
    </source>
</evidence>
<keyword evidence="6" id="KW-0381">Hypersensitive response</keyword>
<feature type="domain" description="Disease resistance R13L4/SHOC-2-like LRR" evidence="13">
    <location>
        <begin position="533"/>
        <end position="826"/>
    </location>
</feature>
<comment type="similarity">
    <text evidence="3">Belongs to the disease resistance NB-LRR family.</text>
</comment>
<dbReference type="STRING" id="35608.A0A2U1QBW9"/>
<reference evidence="14 15" key="1">
    <citation type="journal article" date="2018" name="Mol. Plant">
        <title>The genome of Artemisia annua provides insight into the evolution of Asteraceae family and artemisinin biosynthesis.</title>
        <authorList>
            <person name="Shen Q."/>
            <person name="Zhang L."/>
            <person name="Liao Z."/>
            <person name="Wang S."/>
            <person name="Yan T."/>
            <person name="Shi P."/>
            <person name="Liu M."/>
            <person name="Fu X."/>
            <person name="Pan Q."/>
            <person name="Wang Y."/>
            <person name="Lv Z."/>
            <person name="Lu X."/>
            <person name="Zhang F."/>
            <person name="Jiang W."/>
            <person name="Ma Y."/>
            <person name="Chen M."/>
            <person name="Hao X."/>
            <person name="Li L."/>
            <person name="Tang Y."/>
            <person name="Lv G."/>
            <person name="Zhou Y."/>
            <person name="Sun X."/>
            <person name="Brodelius P.E."/>
            <person name="Rose J.K.C."/>
            <person name="Tang K."/>
        </authorList>
    </citation>
    <scope>NUCLEOTIDE SEQUENCE [LARGE SCALE GENOMIC DNA]</scope>
    <source>
        <strain evidence="15">cv. Huhao1</strain>
        <tissue evidence="14">Leaf</tissue>
    </source>
</reference>
<keyword evidence="4" id="KW-0963">Cytoplasm</keyword>
<dbReference type="InterPro" id="IPR055414">
    <property type="entry name" value="LRR_R13L4/SHOC2-like"/>
</dbReference>
<dbReference type="InterPro" id="IPR042197">
    <property type="entry name" value="Apaf_helical"/>
</dbReference>
<feature type="domain" description="Disease resistance protein winged helix" evidence="12">
    <location>
        <begin position="413"/>
        <end position="482"/>
    </location>
</feature>
<dbReference type="GO" id="GO:0043531">
    <property type="term" value="F:ADP binding"/>
    <property type="evidence" value="ECO:0007669"/>
    <property type="project" value="InterPro"/>
</dbReference>
<protein>
    <submittedName>
        <fullName evidence="14">NB-ARC domains-containing protein</fullName>
    </submittedName>
</protein>
<dbReference type="OrthoDB" id="1478287at2759"/>
<evidence type="ECO:0000256" key="7">
    <source>
        <dbReference type="ARBA" id="ARBA00022737"/>
    </source>
</evidence>
<dbReference type="InterPro" id="IPR036388">
    <property type="entry name" value="WH-like_DNA-bd_sf"/>
</dbReference>
<evidence type="ECO:0000259" key="13">
    <source>
        <dbReference type="Pfam" id="PF23598"/>
    </source>
</evidence>
<dbReference type="Gene3D" id="3.40.50.300">
    <property type="entry name" value="P-loop containing nucleotide triphosphate hydrolases"/>
    <property type="match status" value="1"/>
</dbReference>
<evidence type="ECO:0000313" key="15">
    <source>
        <dbReference type="Proteomes" id="UP000245207"/>
    </source>
</evidence>
<dbReference type="FunFam" id="1.10.10.10:FF:000322">
    <property type="entry name" value="Probable disease resistance protein At1g63360"/>
    <property type="match status" value="1"/>
</dbReference>
<keyword evidence="8" id="KW-0547">Nucleotide-binding</keyword>
<dbReference type="InterPro" id="IPR027417">
    <property type="entry name" value="P-loop_NTPase"/>
</dbReference>
<dbReference type="PANTHER" id="PTHR23155">
    <property type="entry name" value="DISEASE RESISTANCE PROTEIN RP"/>
    <property type="match status" value="1"/>
</dbReference>
<dbReference type="SUPFAM" id="SSF52058">
    <property type="entry name" value="L domain-like"/>
    <property type="match status" value="1"/>
</dbReference>
<dbReference type="PANTHER" id="PTHR23155:SF1152">
    <property type="entry name" value="AAA+ ATPASE DOMAIN-CONTAINING PROTEIN"/>
    <property type="match status" value="1"/>
</dbReference>
<organism evidence="14 15">
    <name type="scientific">Artemisia annua</name>
    <name type="common">Sweet wormwood</name>
    <dbReference type="NCBI Taxonomy" id="35608"/>
    <lineage>
        <taxon>Eukaryota</taxon>
        <taxon>Viridiplantae</taxon>
        <taxon>Streptophyta</taxon>
        <taxon>Embryophyta</taxon>
        <taxon>Tracheophyta</taxon>
        <taxon>Spermatophyta</taxon>
        <taxon>Magnoliopsida</taxon>
        <taxon>eudicotyledons</taxon>
        <taxon>Gunneridae</taxon>
        <taxon>Pentapetalae</taxon>
        <taxon>asterids</taxon>
        <taxon>campanulids</taxon>
        <taxon>Asterales</taxon>
        <taxon>Asteraceae</taxon>
        <taxon>Asteroideae</taxon>
        <taxon>Anthemideae</taxon>
        <taxon>Artemisiinae</taxon>
        <taxon>Artemisia</taxon>
    </lineage>
</organism>
<dbReference type="FunFam" id="3.40.50.300:FF:001091">
    <property type="entry name" value="Probable disease resistance protein At1g61300"/>
    <property type="match status" value="1"/>
</dbReference>
<proteinExistence type="inferred from homology"/>
<dbReference type="Pfam" id="PF23559">
    <property type="entry name" value="WHD_DRP"/>
    <property type="match status" value="1"/>
</dbReference>
<gene>
    <name evidence="14" type="ORF">CTI12_AA050010</name>
</gene>
<dbReference type="PRINTS" id="PR00364">
    <property type="entry name" value="DISEASERSIST"/>
</dbReference>
<comment type="function">
    <text evidence="1">Confers resistance to late blight (Phytophthora infestans) races carrying the avirulence gene Avr1. Resistance proteins guard the plant against pathogens that contain an appropriate avirulence protein via an indirect interaction with this avirulence protein. That triggers a defense system including the hypersensitive response, which restricts the pathogen growth.</text>
</comment>
<dbReference type="Gene3D" id="1.10.10.10">
    <property type="entry name" value="Winged helix-like DNA-binding domain superfamily/Winged helix DNA-binding domain"/>
    <property type="match status" value="1"/>
</dbReference>
<dbReference type="Gene3D" id="1.10.8.430">
    <property type="entry name" value="Helical domain of apoptotic protease-activating factors"/>
    <property type="match status" value="1"/>
</dbReference>
<evidence type="ECO:0000259" key="12">
    <source>
        <dbReference type="Pfam" id="PF23559"/>
    </source>
</evidence>
<evidence type="ECO:0000256" key="6">
    <source>
        <dbReference type="ARBA" id="ARBA00022667"/>
    </source>
</evidence>
<sequence>MYSGLELFMENLKNLICWDDNPLISNNPLILSKRPQIELLYKELELMIQCLFVEKKDDLHELEQVRNLKKEFKDVAQEAHNTVCRFVYFMNASRYDFTKCSLNLQNVMRSINSIKREYTTIVDKQKMDSAPCIDYLKIQHTPALRTRKPLGEETVVGLDQDVKLIRDLLVQDQKQLDVVSIVGMGGLGKTTLANKVFNDPYVMYHFQVRAWVTVSHTYEKSDLLIQILASIGIELDSVETSYYQLRDKLHKSLMNMRYFIVIDDIWSNEAWDDLKVFFPNYDTKSRILVTSRLKEVALHAKSNGFVHHMDLLTDEESWELLCKKVFNDNACPEWLIKPGMEIAKKCHGLPLSVVVIGGVLTKEAEIKETWERIAQSVNAYIVNDPNGYLDMLTLCYDHLPPHLKDCFLYLGGFPEKHKFRVQSLIWLWVAEGFIQESGNRSLQEIGEDYLMELVDRNLVVVADRKFNGAIKACSVHDLLRELCLEKATKEHFYLKINTPVTSFSSMRDYKASRIFTNVDIFIKKSCYRPSPRVRSILSFHSGKSMLNTTFGDFYFYPILMVLDLQKCRLENFPRSIELLVHLRYLAFWYTGQFPSPICNLWSLQTLIVRSFVTLMLPHTISNLVNLKHLRSDKNICFRSIEKPMNLLTISKVVVNDGAETFVKYIPRIKKLTSWTDAYKDHDFRSLTSLETLLSITGSSLGVYGQREYASGECQNIHMRLPASLKKLSLAGCCLPWSDMSILQSLPNLEVLKILDNAFVGPLWETGEKQFHRLKFFKLQGLDIQHWKASELNFPCLKRLVVDRCKYLEEIPLELGDIPTLELIEVDKSSISVENIIAQQRYFGNFDLKINVREGLHSRRSHWKLQGLRGSYY</sequence>
<keyword evidence="7" id="KW-0677">Repeat</keyword>
<dbReference type="GO" id="GO:0009626">
    <property type="term" value="P:plant-type hypersensitive response"/>
    <property type="evidence" value="ECO:0007669"/>
    <property type="project" value="UniProtKB-KW"/>
</dbReference>
<evidence type="ECO:0000313" key="14">
    <source>
        <dbReference type="EMBL" id="PWA95505.1"/>
    </source>
</evidence>
<evidence type="ECO:0000256" key="1">
    <source>
        <dbReference type="ARBA" id="ARBA00002074"/>
    </source>
</evidence>
<accession>A0A2U1QBW9</accession>
<dbReference type="SUPFAM" id="SSF52540">
    <property type="entry name" value="P-loop containing nucleoside triphosphate hydrolases"/>
    <property type="match status" value="1"/>
</dbReference>
<evidence type="ECO:0000256" key="2">
    <source>
        <dbReference type="ARBA" id="ARBA00004496"/>
    </source>
</evidence>
<keyword evidence="10" id="KW-0067">ATP-binding</keyword>
<dbReference type="GO" id="GO:0051607">
    <property type="term" value="P:defense response to virus"/>
    <property type="evidence" value="ECO:0007669"/>
    <property type="project" value="UniProtKB-ARBA"/>
</dbReference>
<dbReference type="Proteomes" id="UP000245207">
    <property type="component" value="Unassembled WGS sequence"/>
</dbReference>
<evidence type="ECO:0000256" key="4">
    <source>
        <dbReference type="ARBA" id="ARBA00022490"/>
    </source>
</evidence>
<dbReference type="AlphaFoldDB" id="A0A2U1QBW9"/>
<dbReference type="Gene3D" id="1.20.5.4130">
    <property type="match status" value="1"/>
</dbReference>
<evidence type="ECO:0000259" key="11">
    <source>
        <dbReference type="Pfam" id="PF00931"/>
    </source>
</evidence>
<dbReference type="InterPro" id="IPR032675">
    <property type="entry name" value="LRR_dom_sf"/>
</dbReference>
<evidence type="ECO:0000256" key="3">
    <source>
        <dbReference type="ARBA" id="ARBA00008894"/>
    </source>
</evidence>
<dbReference type="Pfam" id="PF00931">
    <property type="entry name" value="NB-ARC"/>
    <property type="match status" value="1"/>
</dbReference>
<keyword evidence="5" id="KW-0433">Leucine-rich repeat</keyword>
<comment type="caution">
    <text evidence="14">The sequence shown here is derived from an EMBL/GenBank/DDBJ whole genome shotgun (WGS) entry which is preliminary data.</text>
</comment>
<comment type="subcellular location">
    <subcellularLocation>
        <location evidence="2">Cytoplasm</location>
    </subcellularLocation>
</comment>